<accession>A0AAD4XGQ9</accession>
<name>A0AAD4XGQ9_9MAGN</name>
<protein>
    <submittedName>
        <fullName evidence="1">Uncharacterized protein</fullName>
    </submittedName>
</protein>
<gene>
    <name evidence="1" type="ORF">MKW98_013968</name>
</gene>
<sequence length="180" mass="19976">MAFCCRRLIRYCICMGLVVATTGNLPFGGWSTSWGSKFIFESEVQCDSYMQSHNVSNASSTQVLPVMMCSEDGILASSELGGNQVERKLGGVVSQLKGDWVHRSTSGLCTQSTLILHESMSVWAHGSASEIGRAINIHPSRKHVWETMGFWLHQLNKVEIRLRCSNRSCSLEILTYSHSS</sequence>
<organism evidence="1 2">
    <name type="scientific">Papaver atlanticum</name>
    <dbReference type="NCBI Taxonomy" id="357466"/>
    <lineage>
        <taxon>Eukaryota</taxon>
        <taxon>Viridiplantae</taxon>
        <taxon>Streptophyta</taxon>
        <taxon>Embryophyta</taxon>
        <taxon>Tracheophyta</taxon>
        <taxon>Spermatophyta</taxon>
        <taxon>Magnoliopsida</taxon>
        <taxon>Ranunculales</taxon>
        <taxon>Papaveraceae</taxon>
        <taxon>Papaveroideae</taxon>
        <taxon>Papaver</taxon>
    </lineage>
</organism>
<proteinExistence type="predicted"/>
<keyword evidence="2" id="KW-1185">Reference proteome</keyword>
<dbReference type="Proteomes" id="UP001202328">
    <property type="component" value="Unassembled WGS sequence"/>
</dbReference>
<reference evidence="1" key="1">
    <citation type="submission" date="2022-04" db="EMBL/GenBank/DDBJ databases">
        <title>A functionally conserved STORR gene fusion in Papaver species that diverged 16.8 million years ago.</title>
        <authorList>
            <person name="Catania T."/>
        </authorList>
    </citation>
    <scope>NUCLEOTIDE SEQUENCE</scope>
    <source>
        <strain evidence="1">S-188037</strain>
    </source>
</reference>
<evidence type="ECO:0000313" key="1">
    <source>
        <dbReference type="EMBL" id="KAI3909551.1"/>
    </source>
</evidence>
<comment type="caution">
    <text evidence="1">The sequence shown here is derived from an EMBL/GenBank/DDBJ whole genome shotgun (WGS) entry which is preliminary data.</text>
</comment>
<dbReference type="EMBL" id="JAJJMB010010315">
    <property type="protein sequence ID" value="KAI3909551.1"/>
    <property type="molecule type" value="Genomic_DNA"/>
</dbReference>
<dbReference type="AlphaFoldDB" id="A0AAD4XGQ9"/>
<evidence type="ECO:0000313" key="2">
    <source>
        <dbReference type="Proteomes" id="UP001202328"/>
    </source>
</evidence>